<proteinExistence type="predicted"/>
<keyword evidence="3" id="KW-0159">Chromosome partition</keyword>
<evidence type="ECO:0000313" key="5">
    <source>
        <dbReference type="EMBL" id="QOV23737.1"/>
    </source>
</evidence>
<keyword evidence="2" id="KW-0132">Cell division</keyword>
<keyword evidence="4" id="KW-0131">Cell cycle</keyword>
<dbReference type="EMBL" id="CP063311">
    <property type="protein sequence ID" value="QOV23737.1"/>
    <property type="molecule type" value="Genomic_DNA"/>
</dbReference>
<dbReference type="GO" id="GO:0051301">
    <property type="term" value="P:cell division"/>
    <property type="evidence" value="ECO:0007669"/>
    <property type="project" value="UniProtKB-KW"/>
</dbReference>
<keyword evidence="6" id="KW-1185">Reference proteome</keyword>
<dbReference type="PANTHER" id="PTHR34298:SF2">
    <property type="entry name" value="SEGREGATION AND CONDENSATION PROTEIN B"/>
    <property type="match status" value="1"/>
</dbReference>
<name>A0A7S6RF25_9CYAN</name>
<dbReference type="RefSeq" id="WP_200989283.1">
    <property type="nucleotide sequence ID" value="NZ_CP063311.1"/>
</dbReference>
<dbReference type="KEGG" id="aee:IM676_05460"/>
<sequence>MTTATKIEAILYLKGKPLSLTEIAEYAGCDRATVEEGIMELMDNYAHRDSALEILETPNGYSLQLRSDFHYLVQRLIPVELGLGALRTLAAIALNNPILQSDLIELRGSGVYQHVPELVELGFVKKRRDNDSRSYSLQVTPKFYQYFQIENLPQILEQQPEEN</sequence>
<dbReference type="PANTHER" id="PTHR34298">
    <property type="entry name" value="SEGREGATION AND CONDENSATION PROTEIN B"/>
    <property type="match status" value="1"/>
</dbReference>
<evidence type="ECO:0000313" key="6">
    <source>
        <dbReference type="Proteomes" id="UP000593846"/>
    </source>
</evidence>
<dbReference type="Proteomes" id="UP000593846">
    <property type="component" value="Chromosome"/>
</dbReference>
<dbReference type="AlphaFoldDB" id="A0A7S6RF25"/>
<dbReference type="Gene3D" id="1.10.10.10">
    <property type="entry name" value="Winged helix-like DNA-binding domain superfamily/Winged helix DNA-binding domain"/>
    <property type="match status" value="2"/>
</dbReference>
<dbReference type="Pfam" id="PF04079">
    <property type="entry name" value="SMC_ScpB"/>
    <property type="match status" value="1"/>
</dbReference>
<dbReference type="InterPro" id="IPR036390">
    <property type="entry name" value="WH_DNA-bd_sf"/>
</dbReference>
<evidence type="ECO:0000256" key="3">
    <source>
        <dbReference type="ARBA" id="ARBA00022829"/>
    </source>
</evidence>
<protein>
    <submittedName>
        <fullName evidence="5">SMC-Scp complex subunit ScpB</fullName>
    </submittedName>
</protein>
<evidence type="ECO:0000256" key="4">
    <source>
        <dbReference type="ARBA" id="ARBA00023306"/>
    </source>
</evidence>
<dbReference type="GO" id="GO:0051304">
    <property type="term" value="P:chromosome separation"/>
    <property type="evidence" value="ECO:0007669"/>
    <property type="project" value="InterPro"/>
</dbReference>
<dbReference type="SUPFAM" id="SSF46785">
    <property type="entry name" value="Winged helix' DNA-binding domain"/>
    <property type="match status" value="2"/>
</dbReference>
<gene>
    <name evidence="5" type="primary">scpB</name>
    <name evidence="5" type="ORF">IM676_05460</name>
</gene>
<evidence type="ECO:0000256" key="2">
    <source>
        <dbReference type="ARBA" id="ARBA00022618"/>
    </source>
</evidence>
<dbReference type="NCBIfam" id="TIGR00281">
    <property type="entry name" value="SMC-Scp complex subunit ScpB"/>
    <property type="match status" value="1"/>
</dbReference>
<dbReference type="InterPro" id="IPR036388">
    <property type="entry name" value="WH-like_DNA-bd_sf"/>
</dbReference>
<keyword evidence="1" id="KW-0963">Cytoplasm</keyword>
<organism evidence="5 6">
    <name type="scientific">Anabaenopsis elenkinii CCIBt3563</name>
    <dbReference type="NCBI Taxonomy" id="2779889"/>
    <lineage>
        <taxon>Bacteria</taxon>
        <taxon>Bacillati</taxon>
        <taxon>Cyanobacteriota</taxon>
        <taxon>Cyanophyceae</taxon>
        <taxon>Nostocales</taxon>
        <taxon>Nodulariaceae</taxon>
        <taxon>Anabaenopsis</taxon>
    </lineage>
</organism>
<dbReference type="InterPro" id="IPR005234">
    <property type="entry name" value="ScpB_csome_segregation"/>
</dbReference>
<reference evidence="6" key="1">
    <citation type="submission" date="2020-10" db="EMBL/GenBank/DDBJ databases">
        <title>Genome-based taxonomic classification of the species Anabaenopsis elenkinii.</title>
        <authorList>
            <person name="Delbaje E."/>
            <person name="Andreote A.P.D."/>
            <person name="Pellegrinetti T.A."/>
            <person name="Cruz R.B."/>
            <person name="Branco L.H.Z."/>
            <person name="Fiore M.F."/>
        </authorList>
    </citation>
    <scope>NUCLEOTIDE SEQUENCE [LARGE SCALE GENOMIC DNA]</scope>
    <source>
        <strain evidence="6">CCIBt3563</strain>
    </source>
</reference>
<accession>A0A7S6RF25</accession>
<dbReference type="PIRSF" id="PIRSF019345">
    <property type="entry name" value="ScpB"/>
    <property type="match status" value="1"/>
</dbReference>
<evidence type="ECO:0000256" key="1">
    <source>
        <dbReference type="ARBA" id="ARBA00022490"/>
    </source>
</evidence>